<protein>
    <submittedName>
        <fullName evidence="2">Uncharacterized protein</fullName>
    </submittedName>
</protein>
<dbReference type="EMBL" id="VDLU01000001">
    <property type="protein sequence ID" value="TNJ29808.1"/>
    <property type="molecule type" value="Genomic_DNA"/>
</dbReference>
<dbReference type="Proteomes" id="UP000315496">
    <property type="component" value="Chromosome 1"/>
</dbReference>
<evidence type="ECO:0000256" key="1">
    <source>
        <dbReference type="SAM" id="MobiDB-lite"/>
    </source>
</evidence>
<feature type="compositionally biased region" description="Polar residues" evidence="1">
    <location>
        <begin position="931"/>
        <end position="962"/>
    </location>
</feature>
<feature type="region of interest" description="Disordered" evidence="1">
    <location>
        <begin position="889"/>
        <end position="1008"/>
    </location>
</feature>
<organism evidence="2 3">
    <name type="scientific">Giardia muris</name>
    <dbReference type="NCBI Taxonomy" id="5742"/>
    <lineage>
        <taxon>Eukaryota</taxon>
        <taxon>Metamonada</taxon>
        <taxon>Diplomonadida</taxon>
        <taxon>Hexamitidae</taxon>
        <taxon>Giardiinae</taxon>
        <taxon>Giardia</taxon>
    </lineage>
</organism>
<proteinExistence type="predicted"/>
<reference evidence="2 3" key="1">
    <citation type="submission" date="2019-05" db="EMBL/GenBank/DDBJ databases">
        <title>The compact genome of Giardia muris reveals important steps in the evolution of intestinal protozoan parasites.</title>
        <authorList>
            <person name="Xu F."/>
            <person name="Jimenez-Gonzalez A."/>
            <person name="Einarsson E."/>
            <person name="Astvaldsson A."/>
            <person name="Peirasmaki D."/>
            <person name="Eckmann L."/>
            <person name="Andersson J.O."/>
            <person name="Svard S.G."/>
            <person name="Jerlstrom-Hultqvist J."/>
        </authorList>
    </citation>
    <scope>NUCLEOTIDE SEQUENCE [LARGE SCALE GENOMIC DNA]</scope>
    <source>
        <strain evidence="2 3">Roberts-Thomson</strain>
    </source>
</reference>
<evidence type="ECO:0000313" key="3">
    <source>
        <dbReference type="Proteomes" id="UP000315496"/>
    </source>
</evidence>
<feature type="compositionally biased region" description="Polar residues" evidence="1">
    <location>
        <begin position="279"/>
        <end position="288"/>
    </location>
</feature>
<evidence type="ECO:0000313" key="2">
    <source>
        <dbReference type="EMBL" id="TNJ29808.1"/>
    </source>
</evidence>
<dbReference type="VEuPathDB" id="GiardiaDB:GMRT_11505"/>
<keyword evidence="3" id="KW-1185">Reference proteome</keyword>
<comment type="caution">
    <text evidence="2">The sequence shown here is derived from an EMBL/GenBank/DDBJ whole genome shotgun (WGS) entry which is preliminary data.</text>
</comment>
<feature type="compositionally biased region" description="Low complexity" evidence="1">
    <location>
        <begin position="784"/>
        <end position="798"/>
    </location>
</feature>
<gene>
    <name evidence="2" type="ORF">GMRT_11505</name>
</gene>
<feature type="compositionally biased region" description="Polar residues" evidence="1">
    <location>
        <begin position="574"/>
        <end position="583"/>
    </location>
</feature>
<name>A0A4Z1T2C8_GIAMU</name>
<feature type="region of interest" description="Disordered" evidence="1">
    <location>
        <begin position="574"/>
        <end position="596"/>
    </location>
</feature>
<feature type="compositionally biased region" description="Low complexity" evidence="1">
    <location>
        <begin position="976"/>
        <end position="993"/>
    </location>
</feature>
<accession>A0A4Z1T2C8</accession>
<feature type="region of interest" description="Disordered" evidence="1">
    <location>
        <begin position="279"/>
        <end position="319"/>
    </location>
</feature>
<feature type="compositionally biased region" description="Polar residues" evidence="1">
    <location>
        <begin position="914"/>
        <end position="924"/>
    </location>
</feature>
<dbReference type="AlphaFoldDB" id="A0A4Z1T2C8"/>
<sequence length="1100" mass="118310">MDRHYIQSPNPLGPVQVYYERDFLSHQEKASFEHDSLIRRAASEVRHEHNSPTRLRRPLSTSMKQKVFTSTTSRSRVIETDLAVQELPFIRATLTGSLRTIANTDSAVMEELHDRFTRRSHSAGAQPEAVIEQQRDLLDAPLKVDLSLYNDTKATSVLSESIAFIVSAQQEKHSVSDEPSVALFGQSQTAQPITTDADGGSEIAQEGVQGLTVSRVDRDTVGPNDSLHLPVMSLQFQSPSNSDPLLDDDQLMASHLLGRPMAETDSYCGAHASASTFLEGSTSQSGAQRLTRVPSAEKRAGGMTSRLSPKTDWSNSQSFKASGSKLVEKHILMSGRRDGQESAVASFQKALEQNRPVQKKASYNIVKQPLDARKFFGTSGSGGLGLDAATLITIKATVSANGENDWTAQEPGDLTEGRGSCVRIKDPEPCQSKAGTVVDAAISEPDTPKNRIRTLVDRAPTTTPLISTLQDSFTQVPETSTSLGESALARLQRESATCNSAASPAELPEQANFRTLTEASVFSDNETTPMDIPEGSMVPSYEPRMVLEVVDANFPLLASGSEGIIDISTEVNGLKQPTRSSPRMQIKIPEDTGPITGSTWREVAAVRATTPLSSERAGRKKAQFSSRSWVAGASNTSLEGNVATAPDKSLVETEFAQIAQMTQRSMQGIVVATPPEPMGPEHGNARPVSSVMTLESLCISSPQLQEGTSTSNIIASSGSKVADKPALHSFTQPSGNDLNVPSDISELLHGSTLEHTLRPPPGPAYQGARAKPKTDVIKSLVQQLGGSSRSRSSLGRSSKPLMPVGSLQKANKLLEHYKGSMNNTLTESAIGNGQPTRSVLQMPEPARTGQDELRKVLPSQFATYETRTLESAQGTRMKTTVFYSDRPMGLTSAHTLDEPRNRSPKKLSVGIPVSLSQLRTSGMSRSALRIGTSSVRTHSSVSETPLQPKLNTTARAASSNAQIRGRRASESREGTSRTSTIGRGPPGSTSRSRSAAESIPPTSMLGKRPRSAFMNCSVNTSAGEPLSIMARQLILKSPTRYAADPLDMAGTMRDSQPRIITSRGFKLSADGKLRLPTALEQRTVRDVSALNAMPPLDKCP</sequence>
<feature type="compositionally biased region" description="Polar residues" evidence="1">
    <location>
        <begin position="305"/>
        <end position="319"/>
    </location>
</feature>
<feature type="region of interest" description="Disordered" evidence="1">
    <location>
        <begin position="782"/>
        <end position="803"/>
    </location>
</feature>